<organism evidence="2 3">
    <name type="scientific">Marasmius crinis-equi</name>
    <dbReference type="NCBI Taxonomy" id="585013"/>
    <lineage>
        <taxon>Eukaryota</taxon>
        <taxon>Fungi</taxon>
        <taxon>Dikarya</taxon>
        <taxon>Basidiomycota</taxon>
        <taxon>Agaricomycotina</taxon>
        <taxon>Agaricomycetes</taxon>
        <taxon>Agaricomycetidae</taxon>
        <taxon>Agaricales</taxon>
        <taxon>Marasmiineae</taxon>
        <taxon>Marasmiaceae</taxon>
        <taxon>Marasmius</taxon>
    </lineage>
</organism>
<gene>
    <name evidence="2" type="ORF">V5O48_015637</name>
</gene>
<name>A0ABR3ETZ5_9AGAR</name>
<keyword evidence="1" id="KW-0472">Membrane</keyword>
<dbReference type="Gene3D" id="2.60.120.260">
    <property type="entry name" value="Galactose-binding domain-like"/>
    <property type="match status" value="1"/>
</dbReference>
<sequence>MSILTRFDNRDSRITYTPISDWFSGGGGSGEFEGTTSGSRSAGAQMRFSFTGSYIAVYGTTSGNITSTATSNTFTLTSEKTNVNRTSTWSASPARSAVYGTKMYESPKELGHDFHTLVMEVGVRDSETWVDYIEVNLTNPSLASFTDSGSADTTVSDSASPKSSISPGAIAGIALGGLIAPVLGAFLLLYWKRSRSRLKMRPDEEKYD</sequence>
<evidence type="ECO:0000256" key="1">
    <source>
        <dbReference type="SAM" id="Phobius"/>
    </source>
</evidence>
<keyword evidence="1" id="KW-1133">Transmembrane helix</keyword>
<proteinExistence type="predicted"/>
<dbReference type="Proteomes" id="UP001465976">
    <property type="component" value="Unassembled WGS sequence"/>
</dbReference>
<keyword evidence="3" id="KW-1185">Reference proteome</keyword>
<comment type="caution">
    <text evidence="2">The sequence shown here is derived from an EMBL/GenBank/DDBJ whole genome shotgun (WGS) entry which is preliminary data.</text>
</comment>
<evidence type="ECO:0000313" key="3">
    <source>
        <dbReference type="Proteomes" id="UP001465976"/>
    </source>
</evidence>
<reference evidence="2 3" key="1">
    <citation type="submission" date="2024-02" db="EMBL/GenBank/DDBJ databases">
        <title>A draft genome for the cacao thread blight pathogen Marasmius crinis-equi.</title>
        <authorList>
            <person name="Cohen S.P."/>
            <person name="Baruah I.K."/>
            <person name="Amoako-Attah I."/>
            <person name="Bukari Y."/>
            <person name="Meinhardt L.W."/>
            <person name="Bailey B.A."/>
        </authorList>
    </citation>
    <scope>NUCLEOTIDE SEQUENCE [LARGE SCALE GENOMIC DNA]</scope>
    <source>
        <strain evidence="2 3">GH-76</strain>
    </source>
</reference>
<keyword evidence="1" id="KW-0812">Transmembrane</keyword>
<protein>
    <submittedName>
        <fullName evidence="2">Uncharacterized protein</fullName>
    </submittedName>
</protein>
<accession>A0ABR3ETZ5</accession>
<dbReference type="EMBL" id="JBAHYK010001916">
    <property type="protein sequence ID" value="KAL0566378.1"/>
    <property type="molecule type" value="Genomic_DNA"/>
</dbReference>
<feature type="transmembrane region" description="Helical" evidence="1">
    <location>
        <begin position="169"/>
        <end position="191"/>
    </location>
</feature>
<evidence type="ECO:0000313" key="2">
    <source>
        <dbReference type="EMBL" id="KAL0566378.1"/>
    </source>
</evidence>